<dbReference type="SUPFAM" id="SSF55874">
    <property type="entry name" value="ATPase domain of HSP90 chaperone/DNA topoisomerase II/histidine kinase"/>
    <property type="match status" value="1"/>
</dbReference>
<dbReference type="PANTHER" id="PTHR43304">
    <property type="entry name" value="PHYTOCHROME-LIKE PROTEIN CPH1"/>
    <property type="match status" value="1"/>
</dbReference>
<dbReference type="Gene3D" id="3.30.565.10">
    <property type="entry name" value="Histidine kinase-like ATPase, C-terminal domain"/>
    <property type="match status" value="1"/>
</dbReference>
<dbReference type="SMART" id="SM00086">
    <property type="entry name" value="PAC"/>
    <property type="match status" value="1"/>
</dbReference>
<dbReference type="InterPro" id="IPR001610">
    <property type="entry name" value="PAC"/>
</dbReference>
<dbReference type="InterPro" id="IPR004358">
    <property type="entry name" value="Sig_transdc_His_kin-like_C"/>
</dbReference>
<keyword evidence="6" id="KW-0812">Transmembrane</keyword>
<dbReference type="Pfam" id="PF02518">
    <property type="entry name" value="HATPase_c"/>
    <property type="match status" value="1"/>
</dbReference>
<dbReference type="SMART" id="SM00387">
    <property type="entry name" value="HATPase_c"/>
    <property type="match status" value="1"/>
</dbReference>
<evidence type="ECO:0000256" key="2">
    <source>
        <dbReference type="ARBA" id="ARBA00012438"/>
    </source>
</evidence>
<evidence type="ECO:0000256" key="1">
    <source>
        <dbReference type="ARBA" id="ARBA00000085"/>
    </source>
</evidence>
<reference evidence="9" key="2">
    <citation type="submission" date="2019-03" db="EMBL/GenBank/DDBJ databases">
        <authorList>
            <person name="Chen S.-C."/>
            <person name="Wu S.-Y."/>
            <person name="Lai M.-C."/>
        </authorList>
    </citation>
    <scope>NUCLEOTIDE SEQUENCE</scope>
    <source>
        <strain evidence="9">ML15</strain>
    </source>
</reference>
<dbReference type="InterPro" id="IPR003594">
    <property type="entry name" value="HATPase_dom"/>
</dbReference>
<dbReference type="InterPro" id="IPR000014">
    <property type="entry name" value="PAS"/>
</dbReference>
<dbReference type="InterPro" id="IPR052162">
    <property type="entry name" value="Sensor_kinase/Photoreceptor"/>
</dbReference>
<dbReference type="PANTHER" id="PTHR43304:SF1">
    <property type="entry name" value="PAC DOMAIN-CONTAINING PROTEIN"/>
    <property type="match status" value="1"/>
</dbReference>
<dbReference type="PROSITE" id="PS50113">
    <property type="entry name" value="PAC"/>
    <property type="match status" value="1"/>
</dbReference>
<feature type="domain" description="PAC" evidence="8">
    <location>
        <begin position="164"/>
        <end position="217"/>
    </location>
</feature>
<dbReference type="Proteomes" id="UP000826709">
    <property type="component" value="Chromosome"/>
</dbReference>
<dbReference type="KEGG" id="mfk:E2N92_01915"/>
<keyword evidence="6" id="KW-0472">Membrane</keyword>
<dbReference type="AlphaFoldDB" id="A0A8G1A0N5"/>
<dbReference type="InterPro" id="IPR013655">
    <property type="entry name" value="PAS_fold_3"/>
</dbReference>
<proteinExistence type="predicted"/>
<dbReference type="CDD" id="cd00075">
    <property type="entry name" value="HATPase"/>
    <property type="match status" value="1"/>
</dbReference>
<evidence type="ECO:0000256" key="3">
    <source>
        <dbReference type="ARBA" id="ARBA00022553"/>
    </source>
</evidence>
<sequence length="432" mass="48779">MNIPSLQSNICRTPTGRDALVLLIVGAALFLIASFTDAFEILVGFTRTYEEWEIDEFLTAVLLLSGGFTIFSLRRWNELKTEVQARKEIQERLKFAIEGGSLGVWDWNVATGKLSIIHDWIHDRTAPYPEETHVSIFEECVHPDDHLLLIQKMKEVRDDAMPYYEAECREQRQDGTWRWVHVIGKVTARDEEGRPVRATGITRDVTEVHRTREALEEANKKLDLLYSITRHDLLNQVSIIAAYTGLIEEETVENRRLREYTGHVTTATATIRDQIVFMQDYESMGVKAPEWLCVKEIARVAGAKASRGNLSIDVRTGQLEVFADPLFEKVIFNLVDNTIRHGEKATKVCISFHNENNEGILVIEDDGRGVPSGIKEHIFSRGFGREGSGLGLFLVREILGITGMTIQETGEEGAGARFEIVVPAGAFRADHR</sequence>
<evidence type="ECO:0000256" key="4">
    <source>
        <dbReference type="ARBA" id="ARBA00022679"/>
    </source>
</evidence>
<protein>
    <recommendedName>
        <fullName evidence="2">histidine kinase</fullName>
        <ecNumber evidence="2">2.7.13.3</ecNumber>
    </recommendedName>
</protein>
<evidence type="ECO:0000259" key="7">
    <source>
        <dbReference type="PROSITE" id="PS50109"/>
    </source>
</evidence>
<feature type="transmembrane region" description="Helical" evidence="6">
    <location>
        <begin position="57"/>
        <end position="76"/>
    </location>
</feature>
<keyword evidence="6" id="KW-1133">Transmembrane helix</keyword>
<dbReference type="Pfam" id="PF08447">
    <property type="entry name" value="PAS_3"/>
    <property type="match status" value="1"/>
</dbReference>
<accession>A0A8G1A0N5</accession>
<evidence type="ECO:0000259" key="8">
    <source>
        <dbReference type="PROSITE" id="PS50113"/>
    </source>
</evidence>
<dbReference type="EMBL" id="CP037968">
    <property type="protein sequence ID" value="QYZ78273.1"/>
    <property type="molecule type" value="Genomic_DNA"/>
</dbReference>
<dbReference type="InterPro" id="IPR005467">
    <property type="entry name" value="His_kinase_dom"/>
</dbReference>
<keyword evidence="5" id="KW-0418">Kinase</keyword>
<dbReference type="PRINTS" id="PR00344">
    <property type="entry name" value="BCTRLSENSOR"/>
</dbReference>
<evidence type="ECO:0000313" key="10">
    <source>
        <dbReference type="Proteomes" id="UP000826709"/>
    </source>
</evidence>
<dbReference type="RefSeq" id="WP_220682018.1">
    <property type="nucleotide sequence ID" value="NZ_CP037968.1"/>
</dbReference>
<dbReference type="EC" id="2.7.13.3" evidence="2"/>
<dbReference type="SUPFAM" id="SSF55785">
    <property type="entry name" value="PYP-like sensor domain (PAS domain)"/>
    <property type="match status" value="1"/>
</dbReference>
<dbReference type="Gene3D" id="3.30.450.20">
    <property type="entry name" value="PAS domain"/>
    <property type="match status" value="1"/>
</dbReference>
<evidence type="ECO:0000313" key="9">
    <source>
        <dbReference type="EMBL" id="QYZ78273.1"/>
    </source>
</evidence>
<keyword evidence="4" id="KW-0808">Transferase</keyword>
<keyword evidence="10" id="KW-1185">Reference proteome</keyword>
<organism evidence="9 10">
    <name type="scientific">Methanofollis formosanus</name>
    <dbReference type="NCBI Taxonomy" id="299308"/>
    <lineage>
        <taxon>Archaea</taxon>
        <taxon>Methanobacteriati</taxon>
        <taxon>Methanobacteriota</taxon>
        <taxon>Stenosarchaea group</taxon>
        <taxon>Methanomicrobia</taxon>
        <taxon>Methanomicrobiales</taxon>
        <taxon>Methanomicrobiaceae</taxon>
        <taxon>Methanofollis</taxon>
    </lineage>
</organism>
<dbReference type="InterPro" id="IPR035965">
    <property type="entry name" value="PAS-like_dom_sf"/>
</dbReference>
<comment type="catalytic activity">
    <reaction evidence="1">
        <text>ATP + protein L-histidine = ADP + protein N-phospho-L-histidine.</text>
        <dbReference type="EC" id="2.7.13.3"/>
    </reaction>
</comment>
<keyword evidence="3" id="KW-0597">Phosphoprotein</keyword>
<feature type="domain" description="Histidine kinase" evidence="7">
    <location>
        <begin position="327"/>
        <end position="426"/>
    </location>
</feature>
<dbReference type="InterPro" id="IPR000700">
    <property type="entry name" value="PAS-assoc_C"/>
</dbReference>
<dbReference type="OrthoDB" id="8127at2157"/>
<gene>
    <name evidence="9" type="ORF">E2N92_01915</name>
</gene>
<evidence type="ECO:0000256" key="6">
    <source>
        <dbReference type="SAM" id="Phobius"/>
    </source>
</evidence>
<name>A0A8G1A0N5_9EURY</name>
<dbReference type="GO" id="GO:0004673">
    <property type="term" value="F:protein histidine kinase activity"/>
    <property type="evidence" value="ECO:0007669"/>
    <property type="project" value="UniProtKB-EC"/>
</dbReference>
<reference evidence="9" key="1">
    <citation type="journal article" date="2005" name="Int. J. Syst. Evol. Microbiol.">
        <title>Methanofollis formosanus sp. nov., isolated from a fish pond.</title>
        <authorList>
            <person name="Wu S.Y."/>
            <person name="Chen S.C."/>
            <person name="Lai M.C."/>
        </authorList>
    </citation>
    <scope>NUCLEOTIDE SEQUENCE</scope>
    <source>
        <strain evidence="9">ML15</strain>
    </source>
</reference>
<feature type="transmembrane region" description="Helical" evidence="6">
    <location>
        <begin position="20"/>
        <end position="45"/>
    </location>
</feature>
<dbReference type="NCBIfam" id="TIGR00229">
    <property type="entry name" value="sensory_box"/>
    <property type="match status" value="1"/>
</dbReference>
<dbReference type="InterPro" id="IPR036890">
    <property type="entry name" value="HATPase_C_sf"/>
</dbReference>
<dbReference type="PROSITE" id="PS50109">
    <property type="entry name" value="HIS_KIN"/>
    <property type="match status" value="1"/>
</dbReference>
<evidence type="ECO:0000256" key="5">
    <source>
        <dbReference type="ARBA" id="ARBA00022777"/>
    </source>
</evidence>